<proteinExistence type="inferred from homology"/>
<feature type="region of interest" description="Disordered" evidence="9">
    <location>
        <begin position="199"/>
        <end position="221"/>
    </location>
</feature>
<dbReference type="GO" id="GO:0006869">
    <property type="term" value="P:lipid transport"/>
    <property type="evidence" value="ECO:0007669"/>
    <property type="project" value="UniProtKB-KW"/>
</dbReference>
<feature type="transmembrane region" description="Helical" evidence="10">
    <location>
        <begin position="121"/>
        <end position="142"/>
    </location>
</feature>
<evidence type="ECO:0000256" key="7">
    <source>
        <dbReference type="ARBA" id="ARBA00037472"/>
    </source>
</evidence>
<dbReference type="GeneID" id="30202576"/>
<feature type="transmembrane region" description="Helical" evidence="10">
    <location>
        <begin position="29"/>
        <end position="52"/>
    </location>
</feature>
<comment type="subcellular location">
    <subcellularLocation>
        <location evidence="1">Cell membrane</location>
        <topology evidence="1">Multi-pass membrane protein</topology>
    </subcellularLocation>
</comment>
<feature type="transmembrane region" description="Helical" evidence="10">
    <location>
        <begin position="6"/>
        <end position="22"/>
    </location>
</feature>
<keyword evidence="5" id="KW-0445">Lipid transport</keyword>
<comment type="function">
    <text evidence="7">Catalyzes the ATP-dependent translocation of sphingoid long-chain bases (LCBs) from the cytoplasmic site toward the extracytoplasmic side of the membrane (flip-flop). Involved in the establishment of the functional lipid asymmetry of the plasma membrane. Regulates intracellular levels of LCBs, sphingolipid precursors that are growth inhibitory at increased levels.</text>
</comment>
<evidence type="ECO:0000256" key="5">
    <source>
        <dbReference type="ARBA" id="ARBA00023055"/>
    </source>
</evidence>
<name>A0A1E3P924_WICAA</name>
<dbReference type="STRING" id="683960.A0A1E3P924"/>
<keyword evidence="4 10" id="KW-1133">Transmembrane helix</keyword>
<keyword evidence="6 10" id="KW-0472">Membrane</keyword>
<keyword evidence="3 10" id="KW-0812">Transmembrane</keyword>
<sequence>MGGVYILLGKFIMVYGAQFALMKPMAYSYIFMGCDFVSLVVQAAGGAMAASATTKSDNELGTHVMVAGLAFQVFSMTIYVALFLHYFYKIKFFNKKEHEELEVEAFNPAYKQLRSRKIFQWFPYVVFACVALIYIRCVYRVVELAEGWSGYLITHELFLFFLDALMIALTAFLLIVFHPGTVFDGRNIKIQVAGQSKDKKTNHEGVPLDDLKKDGDFDEASDQSFNSVKFKRNHI</sequence>
<evidence type="ECO:0000256" key="9">
    <source>
        <dbReference type="SAM" id="MobiDB-lite"/>
    </source>
</evidence>
<dbReference type="EMBL" id="KV454208">
    <property type="protein sequence ID" value="ODQ61916.1"/>
    <property type="molecule type" value="Genomic_DNA"/>
</dbReference>
<feature type="transmembrane region" description="Helical" evidence="10">
    <location>
        <begin position="64"/>
        <end position="88"/>
    </location>
</feature>
<evidence type="ECO:0000256" key="1">
    <source>
        <dbReference type="ARBA" id="ARBA00004651"/>
    </source>
</evidence>
<comment type="similarity">
    <text evidence="2">Belongs to the lipid-translocating exporter (LTE) (TC 9.A.26.1) family.</text>
</comment>
<accession>A0A1E3P924</accession>
<evidence type="ECO:0000256" key="10">
    <source>
        <dbReference type="SAM" id="Phobius"/>
    </source>
</evidence>
<dbReference type="GO" id="GO:0000324">
    <property type="term" value="C:fungal-type vacuole"/>
    <property type="evidence" value="ECO:0007669"/>
    <property type="project" value="TreeGrafter"/>
</dbReference>
<reference evidence="11 12" key="1">
    <citation type="journal article" date="2016" name="Proc. Natl. Acad. Sci. U.S.A.">
        <title>Comparative genomics of biotechnologically important yeasts.</title>
        <authorList>
            <person name="Riley R."/>
            <person name="Haridas S."/>
            <person name="Wolfe K.H."/>
            <person name="Lopes M.R."/>
            <person name="Hittinger C.T."/>
            <person name="Goeker M."/>
            <person name="Salamov A.A."/>
            <person name="Wisecaver J.H."/>
            <person name="Long T.M."/>
            <person name="Calvey C.H."/>
            <person name="Aerts A.L."/>
            <person name="Barry K.W."/>
            <person name="Choi C."/>
            <person name="Clum A."/>
            <person name="Coughlan A.Y."/>
            <person name="Deshpande S."/>
            <person name="Douglass A.P."/>
            <person name="Hanson S.J."/>
            <person name="Klenk H.-P."/>
            <person name="LaButti K.M."/>
            <person name="Lapidus A."/>
            <person name="Lindquist E.A."/>
            <person name="Lipzen A.M."/>
            <person name="Meier-Kolthoff J.P."/>
            <person name="Ohm R.A."/>
            <person name="Otillar R.P."/>
            <person name="Pangilinan J.L."/>
            <person name="Peng Y."/>
            <person name="Rokas A."/>
            <person name="Rosa C.A."/>
            <person name="Scheuner C."/>
            <person name="Sibirny A.A."/>
            <person name="Slot J.C."/>
            <person name="Stielow J.B."/>
            <person name="Sun H."/>
            <person name="Kurtzman C.P."/>
            <person name="Blackwell M."/>
            <person name="Grigoriev I.V."/>
            <person name="Jeffries T.W."/>
        </authorList>
    </citation>
    <scope>NUCLEOTIDE SEQUENCE [LARGE SCALE GENOMIC DNA]</scope>
    <source>
        <strain evidence="12">ATCC 58044 / CBS 1984 / NCYC 433 / NRRL Y-366-8</strain>
    </source>
</reference>
<evidence type="ECO:0000256" key="4">
    <source>
        <dbReference type="ARBA" id="ARBA00022989"/>
    </source>
</evidence>
<dbReference type="Pfam" id="PF04479">
    <property type="entry name" value="RTA1"/>
    <property type="match status" value="1"/>
</dbReference>
<evidence type="ECO:0000256" key="6">
    <source>
        <dbReference type="ARBA" id="ARBA00023136"/>
    </source>
</evidence>
<keyword evidence="5" id="KW-0813">Transport</keyword>
<gene>
    <name evidence="11" type="ORF">WICANDRAFT_82080</name>
</gene>
<keyword evidence="12" id="KW-1185">Reference proteome</keyword>
<dbReference type="Proteomes" id="UP000094112">
    <property type="component" value="Unassembled WGS sequence"/>
</dbReference>
<dbReference type="OrthoDB" id="3358017at2759"/>
<dbReference type="GO" id="GO:0005886">
    <property type="term" value="C:plasma membrane"/>
    <property type="evidence" value="ECO:0007669"/>
    <property type="project" value="UniProtKB-SubCell"/>
</dbReference>
<organism evidence="11 12">
    <name type="scientific">Wickerhamomyces anomalus (strain ATCC 58044 / CBS 1984 / NCYC 433 / NRRL Y-366-8)</name>
    <name type="common">Yeast</name>
    <name type="synonym">Hansenula anomala</name>
    <dbReference type="NCBI Taxonomy" id="683960"/>
    <lineage>
        <taxon>Eukaryota</taxon>
        <taxon>Fungi</taxon>
        <taxon>Dikarya</taxon>
        <taxon>Ascomycota</taxon>
        <taxon>Saccharomycotina</taxon>
        <taxon>Saccharomycetes</taxon>
        <taxon>Phaffomycetales</taxon>
        <taxon>Wickerhamomycetaceae</taxon>
        <taxon>Wickerhamomyces</taxon>
    </lineage>
</organism>
<dbReference type="AlphaFoldDB" id="A0A1E3P924"/>
<evidence type="ECO:0000256" key="3">
    <source>
        <dbReference type="ARBA" id="ARBA00022692"/>
    </source>
</evidence>
<feature type="transmembrane region" description="Helical" evidence="10">
    <location>
        <begin position="157"/>
        <end position="177"/>
    </location>
</feature>
<evidence type="ECO:0000313" key="12">
    <source>
        <dbReference type="Proteomes" id="UP000094112"/>
    </source>
</evidence>
<dbReference type="PANTHER" id="PTHR31465">
    <property type="entry name" value="PROTEIN RTA1-RELATED"/>
    <property type="match status" value="1"/>
</dbReference>
<protein>
    <recommendedName>
        <fullName evidence="8">Sphingoid long-chain base transporter RSB1</fullName>
    </recommendedName>
</protein>
<dbReference type="InterPro" id="IPR007568">
    <property type="entry name" value="RTA1"/>
</dbReference>
<evidence type="ECO:0000256" key="8">
    <source>
        <dbReference type="ARBA" id="ARBA00041117"/>
    </source>
</evidence>
<evidence type="ECO:0000256" key="2">
    <source>
        <dbReference type="ARBA" id="ARBA00009969"/>
    </source>
</evidence>
<evidence type="ECO:0000313" key="11">
    <source>
        <dbReference type="EMBL" id="ODQ61916.1"/>
    </source>
</evidence>
<dbReference type="PANTHER" id="PTHR31465:SF9">
    <property type="entry name" value="SPHINGOID LONG-CHAIN BASE TRANSPORTER RSB1"/>
    <property type="match status" value="1"/>
</dbReference>
<dbReference type="RefSeq" id="XP_019041123.1">
    <property type="nucleotide sequence ID" value="XM_019185330.1"/>
</dbReference>